<sequence>MASRNKISLPKFLLISAPLLFVVIFLGFKFLFDDTAPSALLNSLIIVAIFTVLVAVIDLVRKKLNRTN</sequence>
<evidence type="ECO:0000313" key="3">
    <source>
        <dbReference type="EMBL" id="OKA03224.1"/>
    </source>
</evidence>
<proteinExistence type="predicted"/>
<evidence type="ECO:0000313" key="4">
    <source>
        <dbReference type="Proteomes" id="UP000076321"/>
    </source>
</evidence>
<dbReference type="EMBL" id="LOBU02000039">
    <property type="protein sequence ID" value="OKA03224.1"/>
    <property type="molecule type" value="Genomic_DNA"/>
</dbReference>
<keyword evidence="1" id="KW-1133">Transmembrane helix</keyword>
<evidence type="ECO:0000313" key="5">
    <source>
        <dbReference type="Proteomes" id="UP000186883"/>
    </source>
</evidence>
<protein>
    <submittedName>
        <fullName evidence="2">Uncharacterized protein</fullName>
    </submittedName>
</protein>
<dbReference type="Proteomes" id="UP000076321">
    <property type="component" value="Unassembled WGS sequence"/>
</dbReference>
<dbReference type="EMBL" id="LQCI01000024">
    <property type="protein sequence ID" value="KZB83121.1"/>
    <property type="molecule type" value="Genomic_DNA"/>
</dbReference>
<feature type="transmembrane region" description="Helical" evidence="1">
    <location>
        <begin position="12"/>
        <end position="32"/>
    </location>
</feature>
<keyword evidence="1" id="KW-0812">Transmembrane</keyword>
<name>A0A154MF36_9PSEU</name>
<organism evidence="2 4">
    <name type="scientific">Amycolatopsis regifaucium</name>
    <dbReference type="NCBI Taxonomy" id="546365"/>
    <lineage>
        <taxon>Bacteria</taxon>
        <taxon>Bacillati</taxon>
        <taxon>Actinomycetota</taxon>
        <taxon>Actinomycetes</taxon>
        <taxon>Pseudonocardiales</taxon>
        <taxon>Pseudonocardiaceae</taxon>
        <taxon>Amycolatopsis</taxon>
    </lineage>
</organism>
<keyword evidence="5" id="KW-1185">Reference proteome</keyword>
<gene>
    <name evidence="3" type="ORF">ATP06_0237500</name>
    <name evidence="2" type="ORF">AVL48_36500</name>
</gene>
<comment type="caution">
    <text evidence="2">The sequence shown here is derived from an EMBL/GenBank/DDBJ whole genome shotgun (WGS) entry which is preliminary data.</text>
</comment>
<reference evidence="3 5" key="2">
    <citation type="submission" date="2016-11" db="EMBL/GenBank/DDBJ databases">
        <title>Genome sequencing of Amycolatopsis regifaucium.</title>
        <authorList>
            <person name="Mayilraj S."/>
            <person name="Kaur N."/>
        </authorList>
    </citation>
    <scope>NUCLEOTIDE SEQUENCE [LARGE SCALE GENOMIC DNA]</scope>
    <source>
        <strain evidence="3 5">GY080</strain>
    </source>
</reference>
<reference evidence="2 4" key="1">
    <citation type="submission" date="2015-12" db="EMBL/GenBank/DDBJ databases">
        <title>Amycolatopsis regifaucium genome sequencing and assembly.</title>
        <authorList>
            <person name="Mayilraj S."/>
        </authorList>
    </citation>
    <scope>NUCLEOTIDE SEQUENCE [LARGE SCALE GENOMIC DNA]</scope>
    <source>
        <strain evidence="2 4">GY080</strain>
    </source>
</reference>
<evidence type="ECO:0000313" key="2">
    <source>
        <dbReference type="EMBL" id="KZB83121.1"/>
    </source>
</evidence>
<feature type="transmembrane region" description="Helical" evidence="1">
    <location>
        <begin position="38"/>
        <end position="60"/>
    </location>
</feature>
<evidence type="ECO:0000256" key="1">
    <source>
        <dbReference type="SAM" id="Phobius"/>
    </source>
</evidence>
<dbReference type="AlphaFoldDB" id="A0A154MF36"/>
<accession>A0A154MF36</accession>
<keyword evidence="1" id="KW-0472">Membrane</keyword>
<dbReference type="Proteomes" id="UP000186883">
    <property type="component" value="Unassembled WGS sequence"/>
</dbReference>